<evidence type="ECO:0000313" key="9">
    <source>
        <dbReference type="EMBL" id="SUZ91930.1"/>
    </source>
</evidence>
<comment type="similarity">
    <text evidence="2">Belongs to the 2-oxoacid dehydrogenase family.</text>
</comment>
<dbReference type="InterPro" id="IPR011053">
    <property type="entry name" value="Single_hybrid_motif"/>
</dbReference>
<dbReference type="PROSITE" id="PS00189">
    <property type="entry name" value="LIPOYL"/>
    <property type="match status" value="1"/>
</dbReference>
<evidence type="ECO:0000256" key="5">
    <source>
        <dbReference type="ARBA" id="ARBA00023315"/>
    </source>
</evidence>
<evidence type="ECO:0000256" key="1">
    <source>
        <dbReference type="ARBA" id="ARBA00001938"/>
    </source>
</evidence>
<dbReference type="Gene3D" id="4.10.320.10">
    <property type="entry name" value="E3-binding domain"/>
    <property type="match status" value="1"/>
</dbReference>
<name>A0A381RJD6_9ZZZZ</name>
<dbReference type="Pfam" id="PF00364">
    <property type="entry name" value="Biotin_lipoyl"/>
    <property type="match status" value="1"/>
</dbReference>
<evidence type="ECO:0000256" key="2">
    <source>
        <dbReference type="ARBA" id="ARBA00007317"/>
    </source>
</evidence>
<sequence length="407" mass="42217">MSVTIELPHVGESVVEGTIGKWLKQPGENIKRYEPLVEIITDKVTMEVPSPVEGSLVRVLAEEGETLPMGTPIAEVATADSPEGAEPETKAIEIETAAPDSPGTTGQLLRDVTPVGPTGGAVVENLEPAGTPAASPAPQPAAAPAKPTYAASPPAPAGPTRLSPAVRRLAQEHSVDVARIQGTGLGGRITSNDILKFVESGAAQTPDAAPASARQLQGKTAADGQETHIPVTPVRRMIAEAMARSVTAIPHAWSTVEVDVSGLVALRASVRAEFEQKRGGSLTYLPFVIKAVVEALKEVPTMNATWGGDKIILKNNVNLGLAVAAPEGLIVPVLHNADQFSIVGLAAGASELAERARTKKLTLTDVQGGTFTLNNTGALGSYVSGPIINYPQAGIMTTETIQKRPVV</sequence>
<evidence type="ECO:0000259" key="8">
    <source>
        <dbReference type="PROSITE" id="PS51826"/>
    </source>
</evidence>
<dbReference type="GO" id="GO:0005737">
    <property type="term" value="C:cytoplasm"/>
    <property type="evidence" value="ECO:0007669"/>
    <property type="project" value="TreeGrafter"/>
</dbReference>
<keyword evidence="5" id="KW-0012">Acyltransferase</keyword>
<reference evidence="9" key="1">
    <citation type="submission" date="2018-05" db="EMBL/GenBank/DDBJ databases">
        <authorList>
            <person name="Lanie J.A."/>
            <person name="Ng W.-L."/>
            <person name="Kazmierczak K.M."/>
            <person name="Andrzejewski T.M."/>
            <person name="Davidsen T.M."/>
            <person name="Wayne K.J."/>
            <person name="Tettelin H."/>
            <person name="Glass J.I."/>
            <person name="Rusch D."/>
            <person name="Podicherti R."/>
            <person name="Tsui H.-C.T."/>
            <person name="Winkler M.E."/>
        </authorList>
    </citation>
    <scope>NUCLEOTIDE SEQUENCE</scope>
</reference>
<dbReference type="InterPro" id="IPR001078">
    <property type="entry name" value="2-oxoacid_DH_actylTfrase"/>
</dbReference>
<dbReference type="Gene3D" id="3.30.559.10">
    <property type="entry name" value="Chloramphenicol acetyltransferase-like domain"/>
    <property type="match status" value="1"/>
</dbReference>
<dbReference type="SUPFAM" id="SSF47005">
    <property type="entry name" value="Peripheral subunit-binding domain of 2-oxo acid dehydrogenase complex"/>
    <property type="match status" value="1"/>
</dbReference>
<dbReference type="SUPFAM" id="SSF51230">
    <property type="entry name" value="Single hybrid motif"/>
    <property type="match status" value="1"/>
</dbReference>
<evidence type="ECO:0000256" key="3">
    <source>
        <dbReference type="ARBA" id="ARBA00022679"/>
    </source>
</evidence>
<evidence type="ECO:0000256" key="6">
    <source>
        <dbReference type="SAM" id="MobiDB-lite"/>
    </source>
</evidence>
<dbReference type="Pfam" id="PF02817">
    <property type="entry name" value="E3_binding"/>
    <property type="match status" value="1"/>
</dbReference>
<evidence type="ECO:0008006" key="10">
    <source>
        <dbReference type="Google" id="ProtNLM"/>
    </source>
</evidence>
<organism evidence="9">
    <name type="scientific">marine metagenome</name>
    <dbReference type="NCBI Taxonomy" id="408172"/>
    <lineage>
        <taxon>unclassified sequences</taxon>
        <taxon>metagenomes</taxon>
        <taxon>ecological metagenomes</taxon>
    </lineage>
</organism>
<dbReference type="InterPro" id="IPR023213">
    <property type="entry name" value="CAT-like_dom_sf"/>
</dbReference>
<dbReference type="InterPro" id="IPR004167">
    <property type="entry name" value="PSBD"/>
</dbReference>
<keyword evidence="4" id="KW-0450">Lipoyl</keyword>
<dbReference type="EMBL" id="UINC01002017">
    <property type="protein sequence ID" value="SUZ91930.1"/>
    <property type="molecule type" value="Genomic_DNA"/>
</dbReference>
<dbReference type="Pfam" id="PF00198">
    <property type="entry name" value="2-oxoacid_dh"/>
    <property type="match status" value="1"/>
</dbReference>
<dbReference type="InterPro" id="IPR050743">
    <property type="entry name" value="2-oxoacid_DH_E2_comp"/>
</dbReference>
<dbReference type="GO" id="GO:0031405">
    <property type="term" value="F:lipoic acid binding"/>
    <property type="evidence" value="ECO:0007669"/>
    <property type="project" value="TreeGrafter"/>
</dbReference>
<dbReference type="PROSITE" id="PS50968">
    <property type="entry name" value="BIOTINYL_LIPOYL"/>
    <property type="match status" value="1"/>
</dbReference>
<gene>
    <name evidence="9" type="ORF">METZ01_LOCUS44784</name>
</gene>
<dbReference type="GO" id="GO:0016407">
    <property type="term" value="F:acetyltransferase activity"/>
    <property type="evidence" value="ECO:0007669"/>
    <property type="project" value="TreeGrafter"/>
</dbReference>
<dbReference type="InterPro" id="IPR036625">
    <property type="entry name" value="E3-bd_dom_sf"/>
</dbReference>
<feature type="non-terminal residue" evidence="9">
    <location>
        <position position="407"/>
    </location>
</feature>
<feature type="region of interest" description="Disordered" evidence="6">
    <location>
        <begin position="123"/>
        <end position="162"/>
    </location>
</feature>
<dbReference type="PANTHER" id="PTHR43178">
    <property type="entry name" value="DIHYDROLIPOAMIDE ACETYLTRANSFERASE COMPONENT OF PYRUVATE DEHYDROGENASE COMPLEX"/>
    <property type="match status" value="1"/>
</dbReference>
<dbReference type="CDD" id="cd06849">
    <property type="entry name" value="lipoyl_domain"/>
    <property type="match status" value="1"/>
</dbReference>
<accession>A0A381RJD6</accession>
<evidence type="ECO:0000259" key="7">
    <source>
        <dbReference type="PROSITE" id="PS50968"/>
    </source>
</evidence>
<feature type="domain" description="Peripheral subunit-binding (PSBD)" evidence="8">
    <location>
        <begin position="161"/>
        <end position="198"/>
    </location>
</feature>
<dbReference type="AlphaFoldDB" id="A0A381RJD6"/>
<comment type="cofactor">
    <cofactor evidence="1">
        <name>(R)-lipoate</name>
        <dbReference type="ChEBI" id="CHEBI:83088"/>
    </cofactor>
</comment>
<protein>
    <recommendedName>
        <fullName evidence="10">Dihydrolipoamide acetyltransferase component of pyruvate dehydrogenase complex</fullName>
    </recommendedName>
</protein>
<feature type="compositionally biased region" description="Low complexity" evidence="6">
    <location>
        <begin position="123"/>
        <end position="134"/>
    </location>
</feature>
<feature type="compositionally biased region" description="Low complexity" evidence="6">
    <location>
        <begin position="142"/>
        <end position="152"/>
    </location>
</feature>
<evidence type="ECO:0000256" key="4">
    <source>
        <dbReference type="ARBA" id="ARBA00022823"/>
    </source>
</evidence>
<keyword evidence="3" id="KW-0808">Transferase</keyword>
<dbReference type="PROSITE" id="PS51826">
    <property type="entry name" value="PSBD"/>
    <property type="match status" value="1"/>
</dbReference>
<dbReference type="InterPro" id="IPR000089">
    <property type="entry name" value="Biotin_lipoyl"/>
</dbReference>
<proteinExistence type="inferred from homology"/>
<dbReference type="Gene3D" id="2.40.50.100">
    <property type="match status" value="1"/>
</dbReference>
<dbReference type="InterPro" id="IPR003016">
    <property type="entry name" value="2-oxoA_DH_lipoyl-BS"/>
</dbReference>
<feature type="domain" description="Lipoyl-binding" evidence="7">
    <location>
        <begin position="2"/>
        <end position="77"/>
    </location>
</feature>
<feature type="region of interest" description="Disordered" evidence="6">
    <location>
        <begin position="205"/>
        <end position="227"/>
    </location>
</feature>
<dbReference type="SUPFAM" id="SSF52777">
    <property type="entry name" value="CoA-dependent acyltransferases"/>
    <property type="match status" value="1"/>
</dbReference>
<dbReference type="PANTHER" id="PTHR43178:SF5">
    <property type="entry name" value="LIPOAMIDE ACYLTRANSFERASE COMPONENT OF BRANCHED-CHAIN ALPHA-KETO ACID DEHYDROGENASE COMPLEX, MITOCHONDRIAL"/>
    <property type="match status" value="1"/>
</dbReference>